<dbReference type="Pfam" id="PF13377">
    <property type="entry name" value="Peripla_BP_3"/>
    <property type="match status" value="1"/>
</dbReference>
<proteinExistence type="predicted"/>
<sequence>MARATLKDVAARAGVSYQTVSNVVNGQNGMSSATREVVLQAMAALDYQPNHAARAMRMARANTIAYVVYAPTAASFADPYVGRILDGLHRTLRGERYDLMTHVLASTDPEELDALRALFRGGRVDGAVLVAGQVPDDLVTALAAWPHPLVTFDLVREGGAPGVTAAHRDGVMGAVAHLAARGRRRIAFVAGPSPSPHSVAARREQGYRDGLAAVGLQYDPTLVVEGDWSHASGRAALGTLLTRGERPDAVIAASDAMAVGVIGEARSRFMRVPEDLAVVGFDDFDFATWVDPALTTVRLPVQAMAEHAAQALLARIAGEPTPAGDVLPVSLVVRGSA</sequence>
<gene>
    <name evidence="5" type="ORF">DAETH_36120</name>
</gene>
<feature type="domain" description="HTH lacI-type" evidence="4">
    <location>
        <begin position="4"/>
        <end position="58"/>
    </location>
</feature>
<evidence type="ECO:0000313" key="5">
    <source>
        <dbReference type="EMBL" id="BDP43643.1"/>
    </source>
</evidence>
<keyword evidence="6" id="KW-1185">Reference proteome</keyword>
<dbReference type="SUPFAM" id="SSF53822">
    <property type="entry name" value="Periplasmic binding protein-like I"/>
    <property type="match status" value="1"/>
</dbReference>
<evidence type="ECO:0000256" key="1">
    <source>
        <dbReference type="ARBA" id="ARBA00023015"/>
    </source>
</evidence>
<dbReference type="Gene3D" id="3.40.50.2300">
    <property type="match status" value="2"/>
</dbReference>
<dbReference type="InterPro" id="IPR028082">
    <property type="entry name" value="Peripla_BP_I"/>
</dbReference>
<dbReference type="PROSITE" id="PS00356">
    <property type="entry name" value="HTH_LACI_1"/>
    <property type="match status" value="1"/>
</dbReference>
<reference evidence="5" key="1">
    <citation type="submission" date="2022-07" db="EMBL/GenBank/DDBJ databases">
        <title>Complete Genome Sequence of the Radioresistant Bacterium Deinococcus aetherius ST0316, Isolated from the Air Dust collected in Lower Stratosphere above Japan.</title>
        <authorList>
            <person name="Satoh K."/>
            <person name="Hagiwara K."/>
            <person name="Katsumata K."/>
            <person name="Kubo A."/>
            <person name="Yokobori S."/>
            <person name="Yamagishi A."/>
            <person name="Oono Y."/>
            <person name="Narumi I."/>
        </authorList>
    </citation>
    <scope>NUCLEOTIDE SEQUENCE</scope>
    <source>
        <strain evidence="5">ST0316</strain>
        <plasmid evidence="5">pDAETH-1</plasmid>
    </source>
</reference>
<dbReference type="Proteomes" id="UP001064971">
    <property type="component" value="Plasmid pDAETH-1"/>
</dbReference>
<keyword evidence="3" id="KW-0804">Transcription</keyword>
<evidence type="ECO:0000313" key="6">
    <source>
        <dbReference type="Proteomes" id="UP001064971"/>
    </source>
</evidence>
<dbReference type="SMART" id="SM00354">
    <property type="entry name" value="HTH_LACI"/>
    <property type="match status" value="1"/>
</dbReference>
<dbReference type="InterPro" id="IPR046335">
    <property type="entry name" value="LacI/GalR-like_sensor"/>
</dbReference>
<geneLocation type="plasmid" evidence="5 6">
    <name>pDAETH-1</name>
</geneLocation>
<evidence type="ECO:0000256" key="2">
    <source>
        <dbReference type="ARBA" id="ARBA00023125"/>
    </source>
</evidence>
<evidence type="ECO:0000259" key="4">
    <source>
        <dbReference type="PROSITE" id="PS50932"/>
    </source>
</evidence>
<dbReference type="InterPro" id="IPR000843">
    <property type="entry name" value="HTH_LacI"/>
</dbReference>
<dbReference type="InterPro" id="IPR010982">
    <property type="entry name" value="Lambda_DNA-bd_dom_sf"/>
</dbReference>
<name>A0ABM8AIJ5_9DEIO</name>
<dbReference type="CDD" id="cd01392">
    <property type="entry name" value="HTH_LacI"/>
    <property type="match status" value="1"/>
</dbReference>
<organism evidence="5 6">
    <name type="scientific">Deinococcus aetherius</name>
    <dbReference type="NCBI Taxonomy" id="200252"/>
    <lineage>
        <taxon>Bacteria</taxon>
        <taxon>Thermotogati</taxon>
        <taxon>Deinococcota</taxon>
        <taxon>Deinococci</taxon>
        <taxon>Deinococcales</taxon>
        <taxon>Deinococcaceae</taxon>
        <taxon>Deinococcus</taxon>
    </lineage>
</organism>
<dbReference type="PROSITE" id="PS50932">
    <property type="entry name" value="HTH_LACI_2"/>
    <property type="match status" value="1"/>
</dbReference>
<dbReference type="EMBL" id="AP026561">
    <property type="protein sequence ID" value="BDP43643.1"/>
    <property type="molecule type" value="Genomic_DNA"/>
</dbReference>
<dbReference type="Pfam" id="PF00356">
    <property type="entry name" value="LacI"/>
    <property type="match status" value="1"/>
</dbReference>
<protein>
    <submittedName>
        <fullName evidence="5">LacI family transcriptional regulator</fullName>
    </submittedName>
</protein>
<keyword evidence="5" id="KW-0614">Plasmid</keyword>
<accession>A0ABM8AIJ5</accession>
<dbReference type="PANTHER" id="PTHR30146:SF109">
    <property type="entry name" value="HTH-TYPE TRANSCRIPTIONAL REGULATOR GALS"/>
    <property type="match status" value="1"/>
</dbReference>
<dbReference type="RefSeq" id="WP_264777513.1">
    <property type="nucleotide sequence ID" value="NZ_AP026561.1"/>
</dbReference>
<dbReference type="SUPFAM" id="SSF47413">
    <property type="entry name" value="lambda repressor-like DNA-binding domains"/>
    <property type="match status" value="1"/>
</dbReference>
<dbReference type="Gene3D" id="1.10.260.40">
    <property type="entry name" value="lambda repressor-like DNA-binding domains"/>
    <property type="match status" value="1"/>
</dbReference>
<dbReference type="PANTHER" id="PTHR30146">
    <property type="entry name" value="LACI-RELATED TRANSCRIPTIONAL REPRESSOR"/>
    <property type="match status" value="1"/>
</dbReference>
<keyword evidence="1" id="KW-0805">Transcription regulation</keyword>
<keyword evidence="2" id="KW-0238">DNA-binding</keyword>
<dbReference type="CDD" id="cd06267">
    <property type="entry name" value="PBP1_LacI_sugar_binding-like"/>
    <property type="match status" value="1"/>
</dbReference>
<evidence type="ECO:0000256" key="3">
    <source>
        <dbReference type="ARBA" id="ARBA00023163"/>
    </source>
</evidence>